<evidence type="ECO:0000313" key="4">
    <source>
        <dbReference type="Proteomes" id="UP000285286"/>
    </source>
</evidence>
<accession>A0A423DM49</accession>
<sequence length="95" mass="10928">MSCVQVVRIDLGQVTSARQLHHLLRDSLGFPEWYGCNWDAFWDGISGLVQMPRQLQLSGWEAFARRLPRDADLMQKCLATLQAEYPQMASEVLFE</sequence>
<dbReference type="AlphaFoldDB" id="A0A423DM49"/>
<proteinExistence type="inferred from homology"/>
<dbReference type="SUPFAM" id="SSF52038">
    <property type="entry name" value="Barstar-related"/>
    <property type="match status" value="1"/>
</dbReference>
<dbReference type="CDD" id="cd05140">
    <property type="entry name" value="Barstar_AU1054-like"/>
    <property type="match status" value="1"/>
</dbReference>
<reference evidence="3 4" key="1">
    <citation type="submission" date="2016-10" db="EMBL/GenBank/DDBJ databases">
        <title>Comparative genome analysis of multiple Pseudomonas spp. focuses on biocontrol and plant growth promoting traits.</title>
        <authorList>
            <person name="Tao X.-Y."/>
            <person name="Taylor C.G."/>
        </authorList>
    </citation>
    <scope>NUCLEOTIDE SEQUENCE [LARGE SCALE GENOMIC DNA]</scope>
    <source>
        <strain evidence="3 4">15D11</strain>
    </source>
</reference>
<dbReference type="InterPro" id="IPR000468">
    <property type="entry name" value="Barstar"/>
</dbReference>
<comment type="caution">
    <text evidence="3">The sequence shown here is derived from an EMBL/GenBank/DDBJ whole genome shotgun (WGS) entry which is preliminary data.</text>
</comment>
<evidence type="ECO:0000259" key="2">
    <source>
        <dbReference type="Pfam" id="PF01337"/>
    </source>
</evidence>
<evidence type="ECO:0000256" key="1">
    <source>
        <dbReference type="ARBA" id="ARBA00006845"/>
    </source>
</evidence>
<organism evidence="3 4">
    <name type="scientific">Pseudomonas vranovensis</name>
    <dbReference type="NCBI Taxonomy" id="321661"/>
    <lineage>
        <taxon>Bacteria</taxon>
        <taxon>Pseudomonadati</taxon>
        <taxon>Pseudomonadota</taxon>
        <taxon>Gammaproteobacteria</taxon>
        <taxon>Pseudomonadales</taxon>
        <taxon>Pseudomonadaceae</taxon>
        <taxon>Pseudomonas</taxon>
    </lineage>
</organism>
<keyword evidence="4" id="KW-1185">Reference proteome</keyword>
<dbReference type="EMBL" id="MOAM01000022">
    <property type="protein sequence ID" value="ROL72652.1"/>
    <property type="molecule type" value="Genomic_DNA"/>
</dbReference>
<feature type="domain" description="Barstar (barnase inhibitor)" evidence="2">
    <location>
        <begin position="5"/>
        <end position="85"/>
    </location>
</feature>
<protein>
    <submittedName>
        <fullName evidence="3">Ribonuclease inhibitor</fullName>
    </submittedName>
</protein>
<dbReference type="Pfam" id="PF01337">
    <property type="entry name" value="Barstar"/>
    <property type="match status" value="1"/>
</dbReference>
<name>A0A423DM49_9PSED</name>
<dbReference type="InterPro" id="IPR035905">
    <property type="entry name" value="Barstar-like_sf"/>
</dbReference>
<comment type="similarity">
    <text evidence="1">Belongs to the barstar family.</text>
</comment>
<gene>
    <name evidence="3" type="ORF">BHU25_13630</name>
</gene>
<dbReference type="Gene3D" id="3.30.370.10">
    <property type="entry name" value="Barstar-like"/>
    <property type="match status" value="1"/>
</dbReference>
<evidence type="ECO:0000313" key="3">
    <source>
        <dbReference type="EMBL" id="ROL72652.1"/>
    </source>
</evidence>
<dbReference type="Proteomes" id="UP000285286">
    <property type="component" value="Unassembled WGS sequence"/>
</dbReference>